<comment type="caution">
    <text evidence="2">The sequence shown here is derived from an EMBL/GenBank/DDBJ whole genome shotgun (WGS) entry which is preliminary data.</text>
</comment>
<keyword evidence="3" id="KW-1185">Reference proteome</keyword>
<evidence type="ECO:0000313" key="3">
    <source>
        <dbReference type="Proteomes" id="UP001147782"/>
    </source>
</evidence>
<evidence type="ECO:0000256" key="1">
    <source>
        <dbReference type="SAM" id="SignalP"/>
    </source>
</evidence>
<proteinExistence type="predicted"/>
<dbReference type="Proteomes" id="UP001147782">
    <property type="component" value="Unassembled WGS sequence"/>
</dbReference>
<keyword evidence="1" id="KW-0732">Signal</keyword>
<reference evidence="2" key="1">
    <citation type="submission" date="2022-11" db="EMBL/GenBank/DDBJ databases">
        <authorList>
            <person name="Petersen C."/>
        </authorList>
    </citation>
    <scope>NUCLEOTIDE SEQUENCE</scope>
    <source>
        <strain evidence="2">IBT 29864</strain>
    </source>
</reference>
<protein>
    <submittedName>
        <fullName evidence="2">Uncharacterized protein</fullName>
    </submittedName>
</protein>
<name>A0A9W9RYQ9_9EURO</name>
<dbReference type="GeneID" id="81440694"/>
<accession>A0A9W9RYQ9</accession>
<dbReference type="OrthoDB" id="4691160at2759"/>
<reference evidence="2" key="2">
    <citation type="journal article" date="2023" name="IMA Fungus">
        <title>Comparative genomic study of the Penicillium genus elucidates a diverse pangenome and 15 lateral gene transfer events.</title>
        <authorList>
            <person name="Petersen C."/>
            <person name="Sorensen T."/>
            <person name="Nielsen M.R."/>
            <person name="Sondergaard T.E."/>
            <person name="Sorensen J.L."/>
            <person name="Fitzpatrick D.A."/>
            <person name="Frisvad J.C."/>
            <person name="Nielsen K.L."/>
        </authorList>
    </citation>
    <scope>NUCLEOTIDE SEQUENCE</scope>
    <source>
        <strain evidence="2">IBT 29864</strain>
    </source>
</reference>
<dbReference type="AlphaFoldDB" id="A0A9W9RYQ9"/>
<feature type="signal peptide" evidence="1">
    <location>
        <begin position="1"/>
        <end position="22"/>
    </location>
</feature>
<gene>
    <name evidence="2" type="ORF">N7496_008596</name>
</gene>
<dbReference type="RefSeq" id="XP_056553578.1">
    <property type="nucleotide sequence ID" value="XM_056701515.1"/>
</dbReference>
<organism evidence="2 3">
    <name type="scientific">Penicillium cataractarum</name>
    <dbReference type="NCBI Taxonomy" id="2100454"/>
    <lineage>
        <taxon>Eukaryota</taxon>
        <taxon>Fungi</taxon>
        <taxon>Dikarya</taxon>
        <taxon>Ascomycota</taxon>
        <taxon>Pezizomycotina</taxon>
        <taxon>Eurotiomycetes</taxon>
        <taxon>Eurotiomycetidae</taxon>
        <taxon>Eurotiales</taxon>
        <taxon>Aspergillaceae</taxon>
        <taxon>Penicillium</taxon>
    </lineage>
</organism>
<evidence type="ECO:0000313" key="2">
    <source>
        <dbReference type="EMBL" id="KAJ5368836.1"/>
    </source>
</evidence>
<sequence>MYGLSLLLTTALALGTATLTAATDTPPVQNKWAQLRLFGAPGCSADNMGEMGVYGYERNTCLDIAQYGAPDAVNISSIFDECELYLYEDAGCSVEKSIAVSTGCVDGAGPYGGLILSCSV</sequence>
<feature type="chain" id="PRO_5040725740" evidence="1">
    <location>
        <begin position="23"/>
        <end position="120"/>
    </location>
</feature>
<dbReference type="EMBL" id="JAPZBS010000007">
    <property type="protein sequence ID" value="KAJ5368836.1"/>
    <property type="molecule type" value="Genomic_DNA"/>
</dbReference>